<dbReference type="SUPFAM" id="SSF140663">
    <property type="entry name" value="TTHA0068-like"/>
    <property type="match status" value="1"/>
</dbReference>
<evidence type="ECO:0000313" key="2">
    <source>
        <dbReference type="Proteomes" id="UP000306477"/>
    </source>
</evidence>
<dbReference type="PANTHER" id="PTHR34796">
    <property type="entry name" value="EXPRESSED PROTEIN"/>
    <property type="match status" value="1"/>
</dbReference>
<dbReference type="AlphaFoldDB" id="A0A4S3PYW0"/>
<dbReference type="InterPro" id="IPR005500">
    <property type="entry name" value="DUF309"/>
</dbReference>
<organism evidence="1 2">
    <name type="scientific">Bacillus timonensis</name>
    <dbReference type="NCBI Taxonomy" id="1033734"/>
    <lineage>
        <taxon>Bacteria</taxon>
        <taxon>Bacillati</taxon>
        <taxon>Bacillota</taxon>
        <taxon>Bacilli</taxon>
        <taxon>Bacillales</taxon>
        <taxon>Bacillaceae</taxon>
        <taxon>Bacillus</taxon>
    </lineage>
</organism>
<protein>
    <submittedName>
        <fullName evidence="1">DUF309 domain-containing protein</fullName>
    </submittedName>
</protein>
<dbReference type="OrthoDB" id="165483at2"/>
<reference evidence="1 2" key="1">
    <citation type="journal article" date="2019" name="Indoor Air">
        <title>Impacts of indoor surface finishes on bacterial viability.</title>
        <authorList>
            <person name="Hu J."/>
            <person name="Maamar S.B."/>
            <person name="Glawe A.J."/>
            <person name="Gottel N."/>
            <person name="Gilbert J.A."/>
            <person name="Hartmann E.M."/>
        </authorList>
    </citation>
    <scope>NUCLEOTIDE SEQUENCE [LARGE SCALE GENOMIC DNA]</scope>
    <source>
        <strain evidence="1 2">AF060A6</strain>
    </source>
</reference>
<dbReference type="EMBL" id="SLUB01000002">
    <property type="protein sequence ID" value="THE15028.1"/>
    <property type="molecule type" value="Genomic_DNA"/>
</dbReference>
<gene>
    <name evidence="1" type="ORF">E1I69_01570</name>
</gene>
<sequence>MYPEAFIEYLIHFHCERDYFECHEVLEEHWKEDPVPERKKYWVGLIQIAVSFYHYRRGNRPGALKMMKSALKICQEQKSEFVMLGFQADELIKLLQKKYYDIENGIPYESINLPLTDKHLLAICRSQATKSEKSWGKASDFSNEAIIHKHKLRDRSETIAERQKQLFLKQKRRNE</sequence>
<dbReference type="Pfam" id="PF03745">
    <property type="entry name" value="DUF309"/>
    <property type="match status" value="1"/>
</dbReference>
<dbReference type="PANTHER" id="PTHR34796:SF1">
    <property type="entry name" value="EXPRESSED PROTEIN"/>
    <property type="match status" value="1"/>
</dbReference>
<dbReference type="InterPro" id="IPR023203">
    <property type="entry name" value="TTHA0068_sf"/>
</dbReference>
<proteinExistence type="predicted"/>
<evidence type="ECO:0000313" key="1">
    <source>
        <dbReference type="EMBL" id="THE15028.1"/>
    </source>
</evidence>
<name>A0A4S3PYW0_9BACI</name>
<dbReference type="RefSeq" id="WP_136377882.1">
    <property type="nucleotide sequence ID" value="NZ_SLUB01000002.1"/>
</dbReference>
<dbReference type="Proteomes" id="UP000306477">
    <property type="component" value="Unassembled WGS sequence"/>
</dbReference>
<accession>A0A4S3PYW0</accession>
<comment type="caution">
    <text evidence="1">The sequence shown here is derived from an EMBL/GenBank/DDBJ whole genome shotgun (WGS) entry which is preliminary data.</text>
</comment>
<dbReference type="Gene3D" id="1.10.3450.10">
    <property type="entry name" value="TTHA0068-like"/>
    <property type="match status" value="1"/>
</dbReference>
<keyword evidence="2" id="KW-1185">Reference proteome</keyword>